<dbReference type="InterPro" id="IPR003386">
    <property type="entry name" value="LACT/PDAT_acylTrfase"/>
</dbReference>
<comment type="caution">
    <text evidence="1">The sequence shown here is derived from an EMBL/GenBank/DDBJ whole genome shotgun (WGS) entry which is preliminary data.</text>
</comment>
<evidence type="ECO:0000313" key="2">
    <source>
        <dbReference type="Proteomes" id="UP001470230"/>
    </source>
</evidence>
<gene>
    <name evidence="1" type="ORF">M9Y10_008088</name>
</gene>
<accession>A0ABR2IXD1</accession>
<dbReference type="Pfam" id="PF02450">
    <property type="entry name" value="LCAT"/>
    <property type="match status" value="1"/>
</dbReference>
<reference evidence="1 2" key="1">
    <citation type="submission" date="2024-04" db="EMBL/GenBank/DDBJ databases">
        <title>Tritrichomonas musculus Genome.</title>
        <authorList>
            <person name="Alves-Ferreira E."/>
            <person name="Grigg M."/>
            <person name="Lorenzi H."/>
            <person name="Galac M."/>
        </authorList>
    </citation>
    <scope>NUCLEOTIDE SEQUENCE [LARGE SCALE GENOMIC DNA]</scope>
    <source>
        <strain evidence="1 2">EAF2021</strain>
    </source>
</reference>
<evidence type="ECO:0000313" key="1">
    <source>
        <dbReference type="EMBL" id="KAK8870211.1"/>
    </source>
</evidence>
<dbReference type="PANTHER" id="PTHR11440">
    <property type="entry name" value="LECITHIN-CHOLESTEROL ACYLTRANSFERASE-RELATED"/>
    <property type="match status" value="1"/>
</dbReference>
<organism evidence="1 2">
    <name type="scientific">Tritrichomonas musculus</name>
    <dbReference type="NCBI Taxonomy" id="1915356"/>
    <lineage>
        <taxon>Eukaryota</taxon>
        <taxon>Metamonada</taxon>
        <taxon>Parabasalia</taxon>
        <taxon>Tritrichomonadida</taxon>
        <taxon>Tritrichomonadidae</taxon>
        <taxon>Tritrichomonas</taxon>
    </lineage>
</organism>
<dbReference type="Gene3D" id="3.40.50.1820">
    <property type="entry name" value="alpha/beta hydrolase"/>
    <property type="match status" value="1"/>
</dbReference>
<sequence length="352" mass="40323">MLLKGKINCLINWLTLDYDDKKQIITDQKNITVTPIDFGGIEGIRGTGDRIFGKSQPTYYEKIISILKKKNYTVGENIFGAPYDWRYGVAQPPIFWENLTNLVEIAYNKTHKKVKFLTHSCGGCIIHKFLTNITTPEWRQKYIDSVIMSAPSFSGSGESLISLYRQRIPFIKFIRNDQVKEMVGSLGAFHVHIPNFIIFENTTVFLTPEGEIIKGKNLLKFLIKQSKLTEKQLKIAKQNIHYISSFPTSLDVPVKILYNSAIKTPFGLELKDWENEGKVIYRNGDGIVMSEGIEMACEKWKLNGTDIQCKDINSSSLFARHPFLILKDKFINILLDWLIEPSNKTNSEDQEL</sequence>
<dbReference type="Proteomes" id="UP001470230">
    <property type="component" value="Unassembled WGS sequence"/>
</dbReference>
<keyword evidence="2" id="KW-1185">Reference proteome</keyword>
<dbReference type="EMBL" id="JAPFFF010000014">
    <property type="protein sequence ID" value="KAK8870211.1"/>
    <property type="molecule type" value="Genomic_DNA"/>
</dbReference>
<proteinExistence type="predicted"/>
<dbReference type="InterPro" id="IPR029058">
    <property type="entry name" value="AB_hydrolase_fold"/>
</dbReference>
<evidence type="ECO:0008006" key="3">
    <source>
        <dbReference type="Google" id="ProtNLM"/>
    </source>
</evidence>
<dbReference type="SUPFAM" id="SSF53474">
    <property type="entry name" value="alpha/beta-Hydrolases"/>
    <property type="match status" value="1"/>
</dbReference>
<name>A0ABR2IXD1_9EUKA</name>
<protein>
    <recommendedName>
        <fullName evidence="3">Lecithin:cholesterol acyltransferase family protein</fullName>
    </recommendedName>
</protein>